<dbReference type="AlphaFoldDB" id="A0A1L8TEL4"/>
<evidence type="ECO:0000313" key="2">
    <source>
        <dbReference type="Proteomes" id="UP000182077"/>
    </source>
</evidence>
<sequence>MLEEKIKKLVEQQIILLSNKSEVEKSSEVLVEYSNSIARLASILKD</sequence>
<evidence type="ECO:0000313" key="1">
    <source>
        <dbReference type="EMBL" id="OJG42697.1"/>
    </source>
</evidence>
<organism evidence="1 2">
    <name type="scientific">Enterococcus hermanniensis</name>
    <dbReference type="NCBI Taxonomy" id="249189"/>
    <lineage>
        <taxon>Bacteria</taxon>
        <taxon>Bacillati</taxon>
        <taxon>Bacillota</taxon>
        <taxon>Bacilli</taxon>
        <taxon>Lactobacillales</taxon>
        <taxon>Enterococcaceae</taxon>
        <taxon>Enterococcus</taxon>
    </lineage>
</organism>
<accession>A0A1L8TEL4</accession>
<keyword evidence="2" id="KW-1185">Reference proteome</keyword>
<name>A0A1L8TEL4_9ENTE</name>
<protein>
    <submittedName>
        <fullName evidence="1">Uncharacterized protein</fullName>
    </submittedName>
</protein>
<dbReference type="Proteomes" id="UP000182077">
    <property type="component" value="Unassembled WGS sequence"/>
</dbReference>
<reference evidence="1 2" key="1">
    <citation type="submission" date="2014-12" db="EMBL/GenBank/DDBJ databases">
        <title>Draft genome sequences of 29 type strains of Enterococci.</title>
        <authorList>
            <person name="Zhong Z."/>
            <person name="Sun Z."/>
            <person name="Liu W."/>
            <person name="Zhang W."/>
            <person name="Zhang H."/>
        </authorList>
    </citation>
    <scope>NUCLEOTIDE SEQUENCE [LARGE SCALE GENOMIC DNA]</scope>
    <source>
        <strain evidence="1 2">DSM 17122</strain>
    </source>
</reference>
<proteinExistence type="predicted"/>
<dbReference type="EMBL" id="JXKQ01000017">
    <property type="protein sequence ID" value="OJG42697.1"/>
    <property type="molecule type" value="Genomic_DNA"/>
</dbReference>
<gene>
    <name evidence="1" type="ORF">RV04_GL000756</name>
</gene>
<comment type="caution">
    <text evidence="1">The sequence shown here is derived from an EMBL/GenBank/DDBJ whole genome shotgun (WGS) entry which is preliminary data.</text>
</comment>